<dbReference type="SUPFAM" id="SSF47090">
    <property type="entry name" value="PGBD-like"/>
    <property type="match status" value="1"/>
</dbReference>
<dbReference type="InterPro" id="IPR036365">
    <property type="entry name" value="PGBD-like_sf"/>
</dbReference>
<sequence>MTAAKMLAAARKSLGMVGRPNGVTRDYSSRHGIVFLLAPWCQQAVTKWARDSGNAGPVLPAGDRAFTVWHAQDGDRLGLWYAGTVANILKYAEPGAIVFFDWGGSDEIRHIDHVGIIERVLPDGRVQTIEANTGNACKRRVRSASVIAGFWNPRYAKKVERDPTEVMVGKLPLVKPGAKGNHVKTIFFLLKARGYAKDLDEKVYDPTVYSPQVVAEVKRLQGDKGLTKDGEVGPGETWPALLGV</sequence>
<dbReference type="InterPro" id="IPR007921">
    <property type="entry name" value="CHAP_dom"/>
</dbReference>
<dbReference type="Pfam" id="PF05257">
    <property type="entry name" value="CHAP"/>
    <property type="match status" value="1"/>
</dbReference>
<protein>
    <submittedName>
        <fullName evidence="2">CHAP domain-containing protein</fullName>
    </submittedName>
</protein>
<evidence type="ECO:0000313" key="3">
    <source>
        <dbReference type="Proteomes" id="UP001596514"/>
    </source>
</evidence>
<accession>A0ABW2T791</accession>
<feature type="domain" description="Peptidase C51" evidence="1">
    <location>
        <begin position="39"/>
        <end position="132"/>
    </location>
</feature>
<comment type="caution">
    <text evidence="2">The sequence shown here is derived from an EMBL/GenBank/DDBJ whole genome shotgun (WGS) entry which is preliminary data.</text>
</comment>
<dbReference type="Gene3D" id="1.10.101.10">
    <property type="entry name" value="PGBD-like superfamily/PGBD"/>
    <property type="match status" value="1"/>
</dbReference>
<reference evidence="3" key="1">
    <citation type="journal article" date="2019" name="Int. J. Syst. Evol. Microbiol.">
        <title>The Global Catalogue of Microorganisms (GCM) 10K type strain sequencing project: providing services to taxonomists for standard genome sequencing and annotation.</title>
        <authorList>
            <consortium name="The Broad Institute Genomics Platform"/>
            <consortium name="The Broad Institute Genome Sequencing Center for Infectious Disease"/>
            <person name="Wu L."/>
            <person name="Ma J."/>
        </authorList>
    </citation>
    <scope>NUCLEOTIDE SEQUENCE [LARGE SCALE GENOMIC DNA]</scope>
    <source>
        <strain evidence="3">JCM 10083</strain>
    </source>
</reference>
<keyword evidence="3" id="KW-1185">Reference proteome</keyword>
<name>A0ABW2T791_9ACTN</name>
<evidence type="ECO:0000259" key="1">
    <source>
        <dbReference type="Pfam" id="PF05257"/>
    </source>
</evidence>
<dbReference type="SUPFAM" id="SSF54001">
    <property type="entry name" value="Cysteine proteinases"/>
    <property type="match status" value="1"/>
</dbReference>
<dbReference type="InterPro" id="IPR038765">
    <property type="entry name" value="Papain-like_cys_pep_sf"/>
</dbReference>
<organism evidence="2 3">
    <name type="scientific">Streptosporangium amethystogenes subsp. fukuiense</name>
    <dbReference type="NCBI Taxonomy" id="698418"/>
    <lineage>
        <taxon>Bacteria</taxon>
        <taxon>Bacillati</taxon>
        <taxon>Actinomycetota</taxon>
        <taxon>Actinomycetes</taxon>
        <taxon>Streptosporangiales</taxon>
        <taxon>Streptosporangiaceae</taxon>
        <taxon>Streptosporangium</taxon>
    </lineage>
</organism>
<evidence type="ECO:0000313" key="2">
    <source>
        <dbReference type="EMBL" id="MFC7603646.1"/>
    </source>
</evidence>
<dbReference type="Proteomes" id="UP001596514">
    <property type="component" value="Unassembled WGS sequence"/>
</dbReference>
<dbReference type="RefSeq" id="WP_343982093.1">
    <property type="nucleotide sequence ID" value="NZ_BAAAGK010000233.1"/>
</dbReference>
<gene>
    <name evidence="2" type="ORF">ACFQVD_26385</name>
</gene>
<proteinExistence type="predicted"/>
<dbReference type="InterPro" id="IPR036366">
    <property type="entry name" value="PGBDSf"/>
</dbReference>
<dbReference type="EMBL" id="JBHTEE010000001">
    <property type="protein sequence ID" value="MFC7603646.1"/>
    <property type="molecule type" value="Genomic_DNA"/>
</dbReference>